<evidence type="ECO:0000313" key="3">
    <source>
        <dbReference type="Proteomes" id="UP000730481"/>
    </source>
</evidence>
<gene>
    <name evidence="2" type="ORF">FBEOM_2283</name>
</gene>
<accession>A0A9P5E0B2</accession>
<comment type="caution">
    <text evidence="2">The sequence shown here is derived from an EMBL/GenBank/DDBJ whole genome shotgun (WGS) entry which is preliminary data.</text>
</comment>
<proteinExistence type="predicted"/>
<reference evidence="2" key="1">
    <citation type="journal article" date="2017" name="Mycologia">
        <title>Fusarium algeriense, sp. nov., a novel toxigenic crown rot pathogen of durum wheat from Algeria is nested in the Fusarium burgessii species complex.</title>
        <authorList>
            <person name="Laraba I."/>
            <person name="Keddad A."/>
            <person name="Boureghda H."/>
            <person name="Abdallah N."/>
            <person name="Vaughan M.M."/>
            <person name="Proctor R.H."/>
            <person name="Busman M."/>
            <person name="O'Donnell K."/>
        </authorList>
    </citation>
    <scope>NUCLEOTIDE SEQUENCE</scope>
    <source>
        <strain evidence="2">NRRL 25174</strain>
    </source>
</reference>
<protein>
    <recommendedName>
        <fullName evidence="4">CBM-cenC domain-containing protein</fullName>
    </recommendedName>
</protein>
<feature type="signal peptide" evidence="1">
    <location>
        <begin position="1"/>
        <end position="21"/>
    </location>
</feature>
<keyword evidence="1" id="KW-0732">Signal</keyword>
<evidence type="ECO:0008006" key="4">
    <source>
        <dbReference type="Google" id="ProtNLM"/>
    </source>
</evidence>
<dbReference type="Proteomes" id="UP000730481">
    <property type="component" value="Unassembled WGS sequence"/>
</dbReference>
<sequence length="258" mass="27079">MVRLSIVNVATIAAILLGAEAGPCRPTTTGVTSLAETSSMADATYLETSSAVASESTTTSLDTTTVTTLADTTTTATSFDATTVATATDTTTTTEAESTTTSAAPGCIETELLVNPGFDDSPNTITPWTSPALLVKQNTQSGPNALAFVYRNGGGYDFSVKQTLSNLDGYYKFSYYYRVVSASLFADYTCGLTINIGDTTIIADMDYSVGGWKLGSQNWNSQGEVAQADVKLTINCGGEFDQVQVNVDSFSFTQVCDA</sequence>
<dbReference type="AlphaFoldDB" id="A0A9P5E0B2"/>
<keyword evidence="3" id="KW-1185">Reference proteome</keyword>
<reference evidence="2" key="2">
    <citation type="submission" date="2020-02" db="EMBL/GenBank/DDBJ databases">
        <title>Identification and distribution of gene clusters putatively required for synthesis of sphingolipid metabolism inhibitors in phylogenetically diverse species of the filamentous fungus Fusarium.</title>
        <authorList>
            <person name="Kim H.-S."/>
            <person name="Busman M."/>
            <person name="Brown D.W."/>
            <person name="Divon H."/>
            <person name="Uhlig S."/>
            <person name="Proctor R.H."/>
        </authorList>
    </citation>
    <scope>NUCLEOTIDE SEQUENCE</scope>
    <source>
        <strain evidence="2">NRRL 25174</strain>
    </source>
</reference>
<evidence type="ECO:0000256" key="1">
    <source>
        <dbReference type="SAM" id="SignalP"/>
    </source>
</evidence>
<organism evidence="2 3">
    <name type="scientific">Fusarium beomiforme</name>
    <dbReference type="NCBI Taxonomy" id="44412"/>
    <lineage>
        <taxon>Eukaryota</taxon>
        <taxon>Fungi</taxon>
        <taxon>Dikarya</taxon>
        <taxon>Ascomycota</taxon>
        <taxon>Pezizomycotina</taxon>
        <taxon>Sordariomycetes</taxon>
        <taxon>Hypocreomycetidae</taxon>
        <taxon>Hypocreales</taxon>
        <taxon>Nectriaceae</taxon>
        <taxon>Fusarium</taxon>
        <taxon>Fusarium burgessii species complex</taxon>
    </lineage>
</organism>
<evidence type="ECO:0000313" key="2">
    <source>
        <dbReference type="EMBL" id="KAF4343781.1"/>
    </source>
</evidence>
<feature type="chain" id="PRO_5040352113" description="CBM-cenC domain-containing protein" evidence="1">
    <location>
        <begin position="22"/>
        <end position="258"/>
    </location>
</feature>
<dbReference type="EMBL" id="PVQB02000081">
    <property type="protein sequence ID" value="KAF4343781.1"/>
    <property type="molecule type" value="Genomic_DNA"/>
</dbReference>
<name>A0A9P5E0B2_9HYPO</name>
<dbReference type="OrthoDB" id="5092547at2759"/>
<dbReference type="Gene3D" id="2.60.120.260">
    <property type="entry name" value="Galactose-binding domain-like"/>
    <property type="match status" value="1"/>
</dbReference>